<keyword evidence="1" id="KW-0677">Repeat</keyword>
<dbReference type="InterPro" id="IPR007110">
    <property type="entry name" value="Ig-like_dom"/>
</dbReference>
<dbReference type="Proteomes" id="UP001476798">
    <property type="component" value="Unassembled WGS sequence"/>
</dbReference>
<dbReference type="InterPro" id="IPR003599">
    <property type="entry name" value="Ig_sub"/>
</dbReference>
<dbReference type="SMART" id="SM00409">
    <property type="entry name" value="IG"/>
    <property type="match status" value="2"/>
</dbReference>
<dbReference type="PANTHER" id="PTHR44170:SF36">
    <property type="entry name" value="L1 CELL ADHESION MOLECULE"/>
    <property type="match status" value="1"/>
</dbReference>
<gene>
    <name evidence="4" type="primary">L1CAM</name>
    <name evidence="4" type="ORF">GOODEAATRI_019631</name>
</gene>
<dbReference type="PROSITE" id="PS50835">
    <property type="entry name" value="IG_LIKE"/>
    <property type="match status" value="3"/>
</dbReference>
<keyword evidence="2" id="KW-1015">Disulfide bond</keyword>
<dbReference type="EMBL" id="JAHRIO010061728">
    <property type="protein sequence ID" value="MEQ2178968.1"/>
    <property type="molecule type" value="Genomic_DNA"/>
</dbReference>
<protein>
    <submittedName>
        <fullName evidence="4">Neural cell adhesion molecule L1</fullName>
    </submittedName>
</protein>
<feature type="domain" description="Ig-like" evidence="3">
    <location>
        <begin position="1"/>
        <end position="75"/>
    </location>
</feature>
<evidence type="ECO:0000313" key="5">
    <source>
        <dbReference type="Proteomes" id="UP001476798"/>
    </source>
</evidence>
<feature type="domain" description="Ig-like" evidence="3">
    <location>
        <begin position="191"/>
        <end position="281"/>
    </location>
</feature>
<dbReference type="PANTHER" id="PTHR44170">
    <property type="entry name" value="PROTEIN SIDEKICK"/>
    <property type="match status" value="1"/>
</dbReference>
<dbReference type="SUPFAM" id="SSF48726">
    <property type="entry name" value="Immunoglobulin"/>
    <property type="match status" value="3"/>
</dbReference>
<evidence type="ECO:0000259" key="3">
    <source>
        <dbReference type="PROSITE" id="PS50835"/>
    </source>
</evidence>
<accession>A0ABV0P6A0</accession>
<organism evidence="4 5">
    <name type="scientific">Goodea atripinnis</name>
    <dbReference type="NCBI Taxonomy" id="208336"/>
    <lineage>
        <taxon>Eukaryota</taxon>
        <taxon>Metazoa</taxon>
        <taxon>Chordata</taxon>
        <taxon>Craniata</taxon>
        <taxon>Vertebrata</taxon>
        <taxon>Euteleostomi</taxon>
        <taxon>Actinopterygii</taxon>
        <taxon>Neopterygii</taxon>
        <taxon>Teleostei</taxon>
        <taxon>Neoteleostei</taxon>
        <taxon>Acanthomorphata</taxon>
        <taxon>Ovalentaria</taxon>
        <taxon>Atherinomorphae</taxon>
        <taxon>Cyprinodontiformes</taxon>
        <taxon>Goodeidae</taxon>
        <taxon>Goodea</taxon>
    </lineage>
</organism>
<dbReference type="InterPro" id="IPR003598">
    <property type="entry name" value="Ig_sub2"/>
</dbReference>
<dbReference type="Pfam" id="PF07679">
    <property type="entry name" value="I-set"/>
    <property type="match status" value="1"/>
</dbReference>
<name>A0ABV0P6A0_9TELE</name>
<dbReference type="SMART" id="SM00408">
    <property type="entry name" value="IGc2"/>
    <property type="match status" value="1"/>
</dbReference>
<dbReference type="InterPro" id="IPR013098">
    <property type="entry name" value="Ig_I-set"/>
</dbReference>
<evidence type="ECO:0000256" key="1">
    <source>
        <dbReference type="ARBA" id="ARBA00022737"/>
    </source>
</evidence>
<sequence>MSSFCPFTVSFSFCFSFSWTKDGKPFDPSTDTELKVTKNSGSFAFYTLSNTMDTLKPYQGKYICYATNDLGMAVSNEAILRTDVPPTQQKEKKVTVKSDEGSSIVLKCNPPQSSMEPIIHWMDRKLHHIQLSKRVVVGKDGNLYFAHLTMDDSREDYTCNVQYLATRTILAKEPITLKVNPSNSVLRNRRPHMMRPAEGESTYHALRGQTVELECIVQGLPTPEITWLKKEGELDYSRTIKDMFDRLLRLSDISESDSGEYQCIAKNTQGTAIHTYHLKVEGVSHCLLHRHTQNQK</sequence>
<dbReference type="Gene3D" id="2.60.40.10">
    <property type="entry name" value="Immunoglobulins"/>
    <property type="match status" value="3"/>
</dbReference>
<proteinExistence type="predicted"/>
<evidence type="ECO:0000256" key="2">
    <source>
        <dbReference type="ARBA" id="ARBA00023157"/>
    </source>
</evidence>
<keyword evidence="5" id="KW-1185">Reference proteome</keyword>
<dbReference type="InterPro" id="IPR013783">
    <property type="entry name" value="Ig-like_fold"/>
</dbReference>
<reference evidence="4 5" key="1">
    <citation type="submission" date="2021-06" db="EMBL/GenBank/DDBJ databases">
        <authorList>
            <person name="Palmer J.M."/>
        </authorList>
    </citation>
    <scope>NUCLEOTIDE SEQUENCE [LARGE SCALE GENOMIC DNA]</scope>
    <source>
        <strain evidence="4 5">GA_2019</strain>
        <tissue evidence="4">Muscle</tissue>
    </source>
</reference>
<evidence type="ECO:0000313" key="4">
    <source>
        <dbReference type="EMBL" id="MEQ2178968.1"/>
    </source>
</evidence>
<dbReference type="InterPro" id="IPR036179">
    <property type="entry name" value="Ig-like_dom_sf"/>
</dbReference>
<feature type="domain" description="Ig-like" evidence="3">
    <location>
        <begin position="85"/>
        <end position="176"/>
    </location>
</feature>
<comment type="caution">
    <text evidence="4">The sequence shown here is derived from an EMBL/GenBank/DDBJ whole genome shotgun (WGS) entry which is preliminary data.</text>
</comment>